<evidence type="ECO:0000256" key="5">
    <source>
        <dbReference type="SAM" id="SignalP"/>
    </source>
</evidence>
<evidence type="ECO:0000256" key="3">
    <source>
        <dbReference type="ARBA" id="ARBA00022729"/>
    </source>
</evidence>
<gene>
    <name evidence="7" type="ORF">HK44_023705</name>
</gene>
<feature type="chain" id="PRO_5001456840" evidence="5">
    <location>
        <begin position="23"/>
        <end position="174"/>
    </location>
</feature>
<dbReference type="RefSeq" id="WP_019693658.1">
    <property type="nucleotide sequence ID" value="NZ_AFOY02000005.1"/>
</dbReference>
<dbReference type="EMBL" id="AFOY02000005">
    <property type="protein sequence ID" value="EXF95613.1"/>
    <property type="molecule type" value="Genomic_DNA"/>
</dbReference>
<dbReference type="Gene3D" id="2.60.40.1090">
    <property type="entry name" value="Fimbrial-type adhesion domain"/>
    <property type="match status" value="1"/>
</dbReference>
<sequence>MKSNIISLGVLSCLFAAGAANAADGTISFTGSVVAAACTVSTQTAAQTVNLGTINSSGFTSAGTVAGATRFDITLASCPSTITKTSVKFDGTPDATDSRLLALTSGQTATGLGIAIYESNGTTLIPMQTASASKDLEADATSTTMTFIAKYMSTAANVGAGTASASTSFTIAYN</sequence>
<evidence type="ECO:0000256" key="4">
    <source>
        <dbReference type="ARBA" id="ARBA00023263"/>
    </source>
</evidence>
<dbReference type="SUPFAM" id="SSF49401">
    <property type="entry name" value="Bacterial adhesins"/>
    <property type="match status" value="1"/>
</dbReference>
<evidence type="ECO:0000259" key="6">
    <source>
        <dbReference type="Pfam" id="PF00419"/>
    </source>
</evidence>
<name>A0A010SXX2_PSEFL</name>
<dbReference type="InterPro" id="IPR000259">
    <property type="entry name" value="Adhesion_dom_fimbrial"/>
</dbReference>
<evidence type="ECO:0000313" key="8">
    <source>
        <dbReference type="Proteomes" id="UP000022611"/>
    </source>
</evidence>
<dbReference type="AlphaFoldDB" id="A0A010SXX2"/>
<dbReference type="InterPro" id="IPR050263">
    <property type="entry name" value="Bact_Fimbrial_Adh_Pro"/>
</dbReference>
<comment type="subcellular location">
    <subcellularLocation>
        <location evidence="1">Fimbrium</location>
    </subcellularLocation>
</comment>
<dbReference type="Proteomes" id="UP000022611">
    <property type="component" value="Unassembled WGS sequence"/>
</dbReference>
<proteinExistence type="inferred from homology"/>
<dbReference type="PANTHER" id="PTHR33420">
    <property type="entry name" value="FIMBRIAL SUBUNIT ELFA-RELATED"/>
    <property type="match status" value="1"/>
</dbReference>
<keyword evidence="4" id="KW-0281">Fimbrium</keyword>
<evidence type="ECO:0000313" key="7">
    <source>
        <dbReference type="EMBL" id="EXF95613.1"/>
    </source>
</evidence>
<evidence type="ECO:0000256" key="2">
    <source>
        <dbReference type="ARBA" id="ARBA00006671"/>
    </source>
</evidence>
<comment type="caution">
    <text evidence="7">The sequence shown here is derived from an EMBL/GenBank/DDBJ whole genome shotgun (WGS) entry which is preliminary data.</text>
</comment>
<dbReference type="eggNOG" id="COG3539">
    <property type="taxonomic scope" value="Bacteria"/>
</dbReference>
<dbReference type="OrthoDB" id="6466381at2"/>
<keyword evidence="3 5" id="KW-0732">Signal</keyword>
<feature type="domain" description="Fimbrial-type adhesion" evidence="6">
    <location>
        <begin position="27"/>
        <end position="173"/>
    </location>
</feature>
<protein>
    <submittedName>
        <fullName evidence="7">Ferrous iron transporter B</fullName>
    </submittedName>
</protein>
<reference evidence="7 8" key="1">
    <citation type="journal article" date="2011" name="J. Bacteriol.">
        <title>Draft genome sequence of the polycyclic aromatic hydrocarbon-degrading, genetically engineered bioluminescent bioreporter Pseudomonas fluorescens HK44.</title>
        <authorList>
            <person name="Chauhan A."/>
            <person name="Layton A.C."/>
            <person name="Williams D.E."/>
            <person name="Smartt A.E."/>
            <person name="Ripp S."/>
            <person name="Karpinets T.V."/>
            <person name="Brown S.D."/>
            <person name="Sayler G.S."/>
        </authorList>
    </citation>
    <scope>NUCLEOTIDE SEQUENCE [LARGE SCALE GENOMIC DNA]</scope>
    <source>
        <strain evidence="7 8">HK44</strain>
    </source>
</reference>
<organism evidence="7 8">
    <name type="scientific">Pseudomonas fluorescens HK44</name>
    <dbReference type="NCBI Taxonomy" id="1042209"/>
    <lineage>
        <taxon>Bacteria</taxon>
        <taxon>Pseudomonadati</taxon>
        <taxon>Pseudomonadota</taxon>
        <taxon>Gammaproteobacteria</taxon>
        <taxon>Pseudomonadales</taxon>
        <taxon>Pseudomonadaceae</taxon>
        <taxon>Pseudomonas</taxon>
    </lineage>
</organism>
<accession>A0A010SXX2</accession>
<evidence type="ECO:0000256" key="1">
    <source>
        <dbReference type="ARBA" id="ARBA00004561"/>
    </source>
</evidence>
<feature type="signal peptide" evidence="5">
    <location>
        <begin position="1"/>
        <end position="22"/>
    </location>
</feature>
<dbReference type="InterPro" id="IPR008966">
    <property type="entry name" value="Adhesion_dom_sf"/>
</dbReference>
<dbReference type="PATRIC" id="fig|1042209.11.peg.1287"/>
<dbReference type="PANTHER" id="PTHR33420:SF3">
    <property type="entry name" value="FIMBRIAL SUBUNIT ELFA"/>
    <property type="match status" value="1"/>
</dbReference>
<dbReference type="HOGENOM" id="CLU_088965_0_3_6"/>
<dbReference type="GO" id="GO:0043709">
    <property type="term" value="P:cell adhesion involved in single-species biofilm formation"/>
    <property type="evidence" value="ECO:0007669"/>
    <property type="project" value="TreeGrafter"/>
</dbReference>
<dbReference type="GO" id="GO:0009289">
    <property type="term" value="C:pilus"/>
    <property type="evidence" value="ECO:0007669"/>
    <property type="project" value="UniProtKB-SubCell"/>
</dbReference>
<dbReference type="Pfam" id="PF00419">
    <property type="entry name" value="Fimbrial"/>
    <property type="match status" value="1"/>
</dbReference>
<comment type="similarity">
    <text evidence="2">Belongs to the fimbrial protein family.</text>
</comment>
<dbReference type="InterPro" id="IPR036937">
    <property type="entry name" value="Adhesion_dom_fimbrial_sf"/>
</dbReference>